<dbReference type="Gene3D" id="1.20.120.530">
    <property type="entry name" value="GntR ligand-binding domain-like"/>
    <property type="match status" value="1"/>
</dbReference>
<dbReference type="SMART" id="SM00345">
    <property type="entry name" value="HTH_GNTR"/>
    <property type="match status" value="1"/>
</dbReference>
<proteinExistence type="predicted"/>
<dbReference type="InterPro" id="IPR011711">
    <property type="entry name" value="GntR_C"/>
</dbReference>
<feature type="domain" description="HTH gntR-type" evidence="5">
    <location>
        <begin position="34"/>
        <end position="101"/>
    </location>
</feature>
<gene>
    <name evidence="6" type="ordered locus">Mpe_A0770</name>
</gene>
<evidence type="ECO:0000256" key="2">
    <source>
        <dbReference type="ARBA" id="ARBA00023125"/>
    </source>
</evidence>
<dbReference type="InterPro" id="IPR000524">
    <property type="entry name" value="Tscrpt_reg_HTH_GntR"/>
</dbReference>
<dbReference type="Pfam" id="PF07729">
    <property type="entry name" value="FCD"/>
    <property type="match status" value="1"/>
</dbReference>
<feature type="region of interest" description="Disordered" evidence="4">
    <location>
        <begin position="1"/>
        <end position="20"/>
    </location>
</feature>
<dbReference type="AlphaFoldDB" id="A2SDU3"/>
<accession>A2SDU3</accession>
<dbReference type="Proteomes" id="UP000000366">
    <property type="component" value="Chromosome"/>
</dbReference>
<dbReference type="KEGG" id="mpt:Mpe_A0770"/>
<dbReference type="SMART" id="SM00895">
    <property type="entry name" value="FCD"/>
    <property type="match status" value="1"/>
</dbReference>
<dbReference type="InterPro" id="IPR008920">
    <property type="entry name" value="TF_FadR/GntR_C"/>
</dbReference>
<evidence type="ECO:0000256" key="3">
    <source>
        <dbReference type="ARBA" id="ARBA00023163"/>
    </source>
</evidence>
<dbReference type="STRING" id="420662.Mpe_A0770"/>
<name>A2SDU3_METPP</name>
<evidence type="ECO:0000256" key="1">
    <source>
        <dbReference type="ARBA" id="ARBA00023015"/>
    </source>
</evidence>
<organism evidence="6 7">
    <name type="scientific">Methylibium petroleiphilum (strain ATCC BAA-1232 / LMG 22953 / PM1)</name>
    <dbReference type="NCBI Taxonomy" id="420662"/>
    <lineage>
        <taxon>Bacteria</taxon>
        <taxon>Pseudomonadati</taxon>
        <taxon>Pseudomonadota</taxon>
        <taxon>Betaproteobacteria</taxon>
        <taxon>Burkholderiales</taxon>
        <taxon>Sphaerotilaceae</taxon>
        <taxon>Methylibium</taxon>
    </lineage>
</organism>
<keyword evidence="7" id="KW-1185">Reference proteome</keyword>
<evidence type="ECO:0000259" key="5">
    <source>
        <dbReference type="PROSITE" id="PS50949"/>
    </source>
</evidence>
<dbReference type="RefSeq" id="WP_011828370.1">
    <property type="nucleotide sequence ID" value="NC_008825.1"/>
</dbReference>
<dbReference type="SUPFAM" id="SSF48008">
    <property type="entry name" value="GntR ligand-binding domain-like"/>
    <property type="match status" value="1"/>
</dbReference>
<dbReference type="SUPFAM" id="SSF46785">
    <property type="entry name" value="Winged helix' DNA-binding domain"/>
    <property type="match status" value="1"/>
</dbReference>
<dbReference type="HOGENOM" id="CLU_017584_5_2_4"/>
<dbReference type="EMBL" id="CP000555">
    <property type="protein sequence ID" value="ABM93732.1"/>
    <property type="molecule type" value="Genomic_DNA"/>
</dbReference>
<evidence type="ECO:0000313" key="7">
    <source>
        <dbReference type="Proteomes" id="UP000000366"/>
    </source>
</evidence>
<dbReference type="CDD" id="cd07377">
    <property type="entry name" value="WHTH_GntR"/>
    <property type="match status" value="1"/>
</dbReference>
<dbReference type="InterPro" id="IPR036388">
    <property type="entry name" value="WH-like_DNA-bd_sf"/>
</dbReference>
<dbReference type="PANTHER" id="PTHR43537">
    <property type="entry name" value="TRANSCRIPTIONAL REGULATOR, GNTR FAMILY"/>
    <property type="match status" value="1"/>
</dbReference>
<reference evidence="6 7" key="1">
    <citation type="journal article" date="2007" name="J. Bacteriol.">
        <title>Whole-genome analysis of the methyl tert-butyl ether-degrading beta-proteobacterium Methylibium petroleiphilum PM1.</title>
        <authorList>
            <person name="Kane S.R."/>
            <person name="Chakicherla A.Y."/>
            <person name="Chain P.S.G."/>
            <person name="Schmidt R."/>
            <person name="Shin M.W."/>
            <person name="Legler T.C."/>
            <person name="Scow K.M."/>
            <person name="Larimer F.W."/>
            <person name="Lucas S.M."/>
            <person name="Richardson P.M."/>
            <person name="Hristova K.R."/>
        </authorList>
    </citation>
    <scope>NUCLEOTIDE SEQUENCE [LARGE SCALE GENOMIC DNA]</scope>
    <source>
        <strain evidence="7">ATCC BAA-1232 / LMG 22953 / PM1</strain>
    </source>
</reference>
<dbReference type="Gene3D" id="1.10.10.10">
    <property type="entry name" value="Winged helix-like DNA-binding domain superfamily/Winged helix DNA-binding domain"/>
    <property type="match status" value="1"/>
</dbReference>
<dbReference type="PRINTS" id="PR00035">
    <property type="entry name" value="HTHGNTR"/>
</dbReference>
<protein>
    <submittedName>
        <fullName evidence="6">Transcriptional regulator, GntR family</fullName>
    </submittedName>
</protein>
<dbReference type="GO" id="GO:0003700">
    <property type="term" value="F:DNA-binding transcription factor activity"/>
    <property type="evidence" value="ECO:0007669"/>
    <property type="project" value="InterPro"/>
</dbReference>
<evidence type="ECO:0000313" key="6">
    <source>
        <dbReference type="EMBL" id="ABM93732.1"/>
    </source>
</evidence>
<keyword evidence="1" id="KW-0805">Transcription regulation</keyword>
<dbReference type="Pfam" id="PF00392">
    <property type="entry name" value="GntR"/>
    <property type="match status" value="1"/>
</dbReference>
<dbReference type="PANTHER" id="PTHR43537:SF45">
    <property type="entry name" value="GNTR FAMILY REGULATORY PROTEIN"/>
    <property type="match status" value="1"/>
</dbReference>
<evidence type="ECO:0000256" key="4">
    <source>
        <dbReference type="SAM" id="MobiDB-lite"/>
    </source>
</evidence>
<dbReference type="InterPro" id="IPR036390">
    <property type="entry name" value="WH_DNA-bd_sf"/>
</dbReference>
<sequence length="255" mass="28690">MSTRPARRPATAASRARATAAAPATTLPATAVRSNLAEQAYARLKAEIHDFLLVPGDRFSEAEIGTRLGVSRTPVREALFRLRNEGFLEVESKSGWYVRPIDFDKLEQLYDLRVLLELASVAKLCARADDSSPELDALKKTWLLPAAERLSDGREVGALDEQFHATLVRAAGNTEIARVHWDVTERIRIIRRLDFTRGDRIDATYTEHAKILRAVMQRKLDQAQLLLRSHVEQSKSEVRKITLAMLQQARAQLAR</sequence>
<keyword evidence="2" id="KW-0238">DNA-binding</keyword>
<dbReference type="GO" id="GO:0003677">
    <property type="term" value="F:DNA binding"/>
    <property type="evidence" value="ECO:0007669"/>
    <property type="project" value="UniProtKB-KW"/>
</dbReference>
<keyword evidence="3" id="KW-0804">Transcription</keyword>
<dbReference type="PROSITE" id="PS50949">
    <property type="entry name" value="HTH_GNTR"/>
    <property type="match status" value="1"/>
</dbReference>
<dbReference type="eggNOG" id="COG1802">
    <property type="taxonomic scope" value="Bacteria"/>
</dbReference>